<dbReference type="PANTHER" id="PTHR43553:SF19">
    <property type="entry name" value="HMP_THIAMINE IMPORT ATP-BINDING PROTEIN YKOD-RELATED"/>
    <property type="match status" value="1"/>
</dbReference>
<sequence>MSTRPATSGPVRTGPSGTVLIRADDVGVRHQGHAGFTPAAVSLTLSAGEVVLLLGPSGCGKSTFALTLNGLVPQSVPAELRGAVVVGPDHLDATTTPVGRLAEHVAMVFQDPDASVVTGSVLDEVCFGPENLLLAPDEILRRAEDALRRVGLWERRDDDPGILSGGGRQRLAVACALAQASPVLVLDEPTANLDPAGIEEFYATLTEVVADGDRAVLLVEHNLDACADLVTRVVALDRRGRVVLDGPARDILAGHADELAELGVWLPTATLAGRRLRDAGVLPPSSPLPLTPGELNALLTGEDADPEPWSETSSAPAAGIAGTPEPDAAPPVVQVDDLVVRRGGHGLTRRRREATGTVVLDRVSLRVRAGELHAVVGVNGAGKSTLLRAIAGVEPPPPGAVRVAGLDPARADLRDLASRVGYVFQNPEHQFVRHTVAEELAHALELRGLDRAGTDARVDDMLGRFGLRTHRAAHPFLLSGGQKRRLSVGTALIGGARILVLDEPTFGQDRERAAELLTLLDDLVAAGTAVVVATHDLQLVAEHATHVLVLAGGRVAAHGPAAQVIASGTLDDAGLRRPPLAEALHGTRWSGVTRLADLPGPDPAGHTEPDATALADPGTAGPPTAGVATLPEPDAARHPNPGARA</sequence>
<dbReference type="SMART" id="SM00382">
    <property type="entry name" value="AAA"/>
    <property type="match status" value="2"/>
</dbReference>
<proteinExistence type="inferred from homology"/>
<keyword evidence="8" id="KW-1185">Reference proteome</keyword>
<feature type="region of interest" description="Disordered" evidence="5">
    <location>
        <begin position="593"/>
        <end position="645"/>
    </location>
</feature>
<reference evidence="7 8" key="1">
    <citation type="journal article" date="2019" name="Int. J. Syst. Evol. Microbiol.">
        <title>The Global Catalogue of Microorganisms (GCM) 10K type strain sequencing project: providing services to taxonomists for standard genome sequencing and annotation.</title>
        <authorList>
            <consortium name="The Broad Institute Genomics Platform"/>
            <consortium name="The Broad Institute Genome Sequencing Center for Infectious Disease"/>
            <person name="Wu L."/>
            <person name="Ma J."/>
        </authorList>
    </citation>
    <scope>NUCLEOTIDE SEQUENCE [LARGE SCALE GENOMIC DNA]</scope>
    <source>
        <strain evidence="7 8">JCM 14326</strain>
    </source>
</reference>
<dbReference type="PROSITE" id="PS00211">
    <property type="entry name" value="ABC_TRANSPORTER_1"/>
    <property type="match status" value="1"/>
</dbReference>
<dbReference type="GO" id="GO:0005524">
    <property type="term" value="F:ATP binding"/>
    <property type="evidence" value="ECO:0007669"/>
    <property type="project" value="UniProtKB-KW"/>
</dbReference>
<gene>
    <name evidence="7" type="ORF">GCM10009751_37800</name>
</gene>
<name>A0ABN2NLU0_9MICO</name>
<evidence type="ECO:0000313" key="8">
    <source>
        <dbReference type="Proteomes" id="UP001501094"/>
    </source>
</evidence>
<dbReference type="InterPro" id="IPR003439">
    <property type="entry name" value="ABC_transporter-like_ATP-bd"/>
</dbReference>
<dbReference type="Proteomes" id="UP001501094">
    <property type="component" value="Unassembled WGS sequence"/>
</dbReference>
<evidence type="ECO:0000313" key="7">
    <source>
        <dbReference type="EMBL" id="GAA1874653.1"/>
    </source>
</evidence>
<organism evidence="7 8">
    <name type="scientific">Myceligenerans crystallogenes</name>
    <dbReference type="NCBI Taxonomy" id="316335"/>
    <lineage>
        <taxon>Bacteria</taxon>
        <taxon>Bacillati</taxon>
        <taxon>Actinomycetota</taxon>
        <taxon>Actinomycetes</taxon>
        <taxon>Micrococcales</taxon>
        <taxon>Promicromonosporaceae</taxon>
        <taxon>Myceligenerans</taxon>
    </lineage>
</organism>
<dbReference type="EMBL" id="BAAANL010000010">
    <property type="protein sequence ID" value="GAA1874653.1"/>
    <property type="molecule type" value="Genomic_DNA"/>
</dbReference>
<dbReference type="PANTHER" id="PTHR43553">
    <property type="entry name" value="HEAVY METAL TRANSPORTER"/>
    <property type="match status" value="1"/>
</dbReference>
<evidence type="ECO:0000256" key="1">
    <source>
        <dbReference type="ARBA" id="ARBA00005417"/>
    </source>
</evidence>
<feature type="domain" description="ABC transporter" evidence="6">
    <location>
        <begin position="21"/>
        <end position="264"/>
    </location>
</feature>
<comment type="similarity">
    <text evidence="1">Belongs to the ABC transporter superfamily.</text>
</comment>
<dbReference type="PROSITE" id="PS50893">
    <property type="entry name" value="ABC_TRANSPORTER_2"/>
    <property type="match status" value="2"/>
</dbReference>
<dbReference type="InterPro" id="IPR017871">
    <property type="entry name" value="ABC_transporter-like_CS"/>
</dbReference>
<dbReference type="Gene3D" id="3.40.50.300">
    <property type="entry name" value="P-loop containing nucleotide triphosphate hydrolases"/>
    <property type="match status" value="2"/>
</dbReference>
<evidence type="ECO:0000259" key="6">
    <source>
        <dbReference type="PROSITE" id="PS50893"/>
    </source>
</evidence>
<evidence type="ECO:0000256" key="2">
    <source>
        <dbReference type="ARBA" id="ARBA00022448"/>
    </source>
</evidence>
<comment type="caution">
    <text evidence="7">The sequence shown here is derived from an EMBL/GenBank/DDBJ whole genome shotgun (WGS) entry which is preliminary data.</text>
</comment>
<dbReference type="InterPro" id="IPR003593">
    <property type="entry name" value="AAA+_ATPase"/>
</dbReference>
<dbReference type="InterPro" id="IPR050095">
    <property type="entry name" value="ECF_ABC_transporter_ATP-bd"/>
</dbReference>
<dbReference type="InterPro" id="IPR015856">
    <property type="entry name" value="ABC_transpr_CbiO/EcfA_su"/>
</dbReference>
<dbReference type="SUPFAM" id="SSF52540">
    <property type="entry name" value="P-loop containing nucleoside triphosphate hydrolases"/>
    <property type="match status" value="2"/>
</dbReference>
<dbReference type="Pfam" id="PF00005">
    <property type="entry name" value="ABC_tran"/>
    <property type="match status" value="2"/>
</dbReference>
<evidence type="ECO:0000256" key="3">
    <source>
        <dbReference type="ARBA" id="ARBA00022741"/>
    </source>
</evidence>
<keyword evidence="3" id="KW-0547">Nucleotide-binding</keyword>
<protein>
    <submittedName>
        <fullName evidence="7">ABC transporter ATP-binding protein</fullName>
    </submittedName>
</protein>
<dbReference type="InterPro" id="IPR027417">
    <property type="entry name" value="P-loop_NTPase"/>
</dbReference>
<accession>A0ABN2NLU0</accession>
<keyword evidence="2" id="KW-0813">Transport</keyword>
<dbReference type="RefSeq" id="WP_344106049.1">
    <property type="nucleotide sequence ID" value="NZ_BAAANL010000010.1"/>
</dbReference>
<dbReference type="CDD" id="cd03225">
    <property type="entry name" value="ABC_cobalt_CbiO_domain1"/>
    <property type="match status" value="2"/>
</dbReference>
<evidence type="ECO:0000256" key="5">
    <source>
        <dbReference type="SAM" id="MobiDB-lite"/>
    </source>
</evidence>
<feature type="region of interest" description="Disordered" evidence="5">
    <location>
        <begin position="281"/>
        <end position="330"/>
    </location>
</feature>
<keyword evidence="4 7" id="KW-0067">ATP-binding</keyword>
<feature type="domain" description="ABC transporter" evidence="6">
    <location>
        <begin position="333"/>
        <end position="577"/>
    </location>
</feature>
<evidence type="ECO:0000256" key="4">
    <source>
        <dbReference type="ARBA" id="ARBA00022840"/>
    </source>
</evidence>